<comment type="caution">
    <text evidence="2">The sequence shown here is derived from an EMBL/GenBank/DDBJ whole genome shotgun (WGS) entry which is preliminary data.</text>
</comment>
<proteinExistence type="predicted"/>
<dbReference type="AlphaFoldDB" id="A0A370KES4"/>
<feature type="transmembrane region" description="Helical" evidence="1">
    <location>
        <begin position="18"/>
        <end position="37"/>
    </location>
</feature>
<organism evidence="2 3">
    <name type="scientific">Rhizobium grahamii</name>
    <dbReference type="NCBI Taxonomy" id="1120045"/>
    <lineage>
        <taxon>Bacteria</taxon>
        <taxon>Pseudomonadati</taxon>
        <taxon>Pseudomonadota</taxon>
        <taxon>Alphaproteobacteria</taxon>
        <taxon>Hyphomicrobiales</taxon>
        <taxon>Rhizobiaceae</taxon>
        <taxon>Rhizobium/Agrobacterium group</taxon>
        <taxon>Rhizobium</taxon>
    </lineage>
</organism>
<gene>
    <name evidence="2" type="ORF">B5K06_32005</name>
</gene>
<protein>
    <submittedName>
        <fullName evidence="2">Cobalt transporter subunit CbtB</fullName>
    </submittedName>
</protein>
<keyword evidence="1" id="KW-0472">Membrane</keyword>
<reference evidence="2 3" key="1">
    <citation type="submission" date="2017-03" db="EMBL/GenBank/DDBJ databases">
        <title>Genome analysis of Rhizobial strains effectives or ineffectives for nitrogen fixation isolated from bean seeds.</title>
        <authorList>
            <person name="Peralta H."/>
            <person name="Aguilar-Vera A."/>
            <person name="Mora Y."/>
            <person name="Vargas-Lagunas C."/>
            <person name="Girard L."/>
            <person name="Mora J."/>
        </authorList>
    </citation>
    <scope>NUCLEOTIDE SEQUENCE [LARGE SCALE GENOMIC DNA]</scope>
    <source>
        <strain evidence="2 3">CCGM3</strain>
    </source>
</reference>
<evidence type="ECO:0000313" key="2">
    <source>
        <dbReference type="EMBL" id="RDJ02709.1"/>
    </source>
</evidence>
<dbReference type="InterPro" id="IPR012667">
    <property type="entry name" value="CbtB_put"/>
</dbReference>
<keyword evidence="1" id="KW-1133">Transmembrane helix</keyword>
<dbReference type="Proteomes" id="UP000254939">
    <property type="component" value="Unassembled WGS sequence"/>
</dbReference>
<sequence length="59" mass="6213">MITITEQKPIVVGVTARAFSIAAIAVLGAILFGSVGFSNIPAIHDATHDVRHTLSFPCH</sequence>
<evidence type="ECO:0000313" key="3">
    <source>
        <dbReference type="Proteomes" id="UP000254939"/>
    </source>
</evidence>
<name>A0A370KES4_9HYPH</name>
<evidence type="ECO:0000256" key="1">
    <source>
        <dbReference type="SAM" id="Phobius"/>
    </source>
</evidence>
<dbReference type="OrthoDB" id="9813304at2"/>
<accession>A0A370KES4</accession>
<dbReference type="EMBL" id="NAAC01000046">
    <property type="protein sequence ID" value="RDJ02709.1"/>
    <property type="molecule type" value="Genomic_DNA"/>
</dbReference>
<keyword evidence="1" id="KW-0812">Transmembrane</keyword>
<dbReference type="RefSeq" id="WP_114715765.1">
    <property type="nucleotide sequence ID" value="NZ_KZ857269.1"/>
</dbReference>
<dbReference type="Pfam" id="PF09489">
    <property type="entry name" value="CbtB"/>
    <property type="match status" value="1"/>
</dbReference>